<dbReference type="EMBL" id="BMHY01000002">
    <property type="protein sequence ID" value="GGG63102.1"/>
    <property type="molecule type" value="Genomic_DNA"/>
</dbReference>
<feature type="domain" description="Transglutaminase-like" evidence="1">
    <location>
        <begin position="170"/>
        <end position="226"/>
    </location>
</feature>
<evidence type="ECO:0000259" key="1">
    <source>
        <dbReference type="SMART" id="SM00460"/>
    </source>
</evidence>
<dbReference type="Proteomes" id="UP000600247">
    <property type="component" value="Unassembled WGS sequence"/>
</dbReference>
<dbReference type="AlphaFoldDB" id="A0A917LWX6"/>
<protein>
    <submittedName>
        <fullName evidence="2">Peptidase</fullName>
    </submittedName>
</protein>
<sequence length="383" mass="42913">MRKHGGKLLALTLVVIIAFSLEKKLDLFSVMADAGQSSTMGQLESAMAKQFQSRAEHFTLQYAGDKKQLSDTLQTTIRSSLAEDDYVAYILDSYLYTIRSWGDRSTIKIEARYRETPEQTAQVDETVKHALAELLTPSMNDHQKVKVIHDWIVTRLDYDQSLTRYTAYEALATGKAVCQGYSLLGYKMLKEAGIPVLIAEGTVKTGDHAWNMVQLDGQWYHLDLTWDDPVVQGAEQTGSASSRMQPIRYTYYLKTDKEMKADHDWVKSYPPATASYGDKLRELGDGSRPDAKAYIQLKEDIGLGWLEAERTIADRKALSQTVLKQLAAKSVKFQFRYLPGERLSEDLKAAFLAASIPVGYSASYEPYGNDGSMLVSVEVSYSS</sequence>
<accession>A0A917LWX6</accession>
<dbReference type="RefSeq" id="WP_188888397.1">
    <property type="nucleotide sequence ID" value="NZ_BMHY01000002.1"/>
</dbReference>
<keyword evidence="3" id="KW-1185">Reference proteome</keyword>
<dbReference type="SUPFAM" id="SSF54001">
    <property type="entry name" value="Cysteine proteinases"/>
    <property type="match status" value="1"/>
</dbReference>
<gene>
    <name evidence="2" type="ORF">GCM10010918_16210</name>
</gene>
<dbReference type="PANTHER" id="PTHR46333">
    <property type="entry name" value="CYTOKINESIS PROTEIN 3"/>
    <property type="match status" value="1"/>
</dbReference>
<dbReference type="InterPro" id="IPR052557">
    <property type="entry name" value="CAP/Cytokinesis_protein"/>
</dbReference>
<dbReference type="Gene3D" id="3.10.620.30">
    <property type="match status" value="1"/>
</dbReference>
<reference evidence="2 3" key="1">
    <citation type="journal article" date="2014" name="Int. J. Syst. Evol. Microbiol.">
        <title>Complete genome sequence of Corynebacterium casei LMG S-19264T (=DSM 44701T), isolated from a smear-ripened cheese.</title>
        <authorList>
            <consortium name="US DOE Joint Genome Institute (JGI-PGF)"/>
            <person name="Walter F."/>
            <person name="Albersmeier A."/>
            <person name="Kalinowski J."/>
            <person name="Ruckert C."/>
        </authorList>
    </citation>
    <scope>NUCLEOTIDE SEQUENCE [LARGE SCALE GENOMIC DNA]</scope>
    <source>
        <strain evidence="2 3">CGMCC 1.15286</strain>
    </source>
</reference>
<evidence type="ECO:0000313" key="2">
    <source>
        <dbReference type="EMBL" id="GGG63102.1"/>
    </source>
</evidence>
<dbReference type="Pfam" id="PF01841">
    <property type="entry name" value="Transglut_core"/>
    <property type="match status" value="1"/>
</dbReference>
<comment type="caution">
    <text evidence="2">The sequence shown here is derived from an EMBL/GenBank/DDBJ whole genome shotgun (WGS) entry which is preliminary data.</text>
</comment>
<dbReference type="InterPro" id="IPR038765">
    <property type="entry name" value="Papain-like_cys_pep_sf"/>
</dbReference>
<dbReference type="PANTHER" id="PTHR46333:SF2">
    <property type="entry name" value="CYTOKINESIS PROTEIN 3"/>
    <property type="match status" value="1"/>
</dbReference>
<dbReference type="GO" id="GO:0005737">
    <property type="term" value="C:cytoplasm"/>
    <property type="evidence" value="ECO:0007669"/>
    <property type="project" value="TreeGrafter"/>
</dbReference>
<organism evidence="2 3">
    <name type="scientific">Paenibacillus radicis</name>
    <name type="common">ex Gao et al. 2016</name>
    <dbReference type="NCBI Taxonomy" id="1737354"/>
    <lineage>
        <taxon>Bacteria</taxon>
        <taxon>Bacillati</taxon>
        <taxon>Bacillota</taxon>
        <taxon>Bacilli</taxon>
        <taxon>Bacillales</taxon>
        <taxon>Paenibacillaceae</taxon>
        <taxon>Paenibacillus</taxon>
    </lineage>
</organism>
<evidence type="ECO:0000313" key="3">
    <source>
        <dbReference type="Proteomes" id="UP000600247"/>
    </source>
</evidence>
<dbReference type="SMART" id="SM00460">
    <property type="entry name" value="TGc"/>
    <property type="match status" value="1"/>
</dbReference>
<name>A0A917LWX6_9BACL</name>
<proteinExistence type="predicted"/>
<dbReference type="InterPro" id="IPR002931">
    <property type="entry name" value="Transglutaminase-like"/>
</dbReference>